<dbReference type="EMBL" id="JABWUV010000006">
    <property type="protein sequence ID" value="KAF6349196.1"/>
    <property type="molecule type" value="Genomic_DNA"/>
</dbReference>
<keyword evidence="3" id="KW-1185">Reference proteome</keyword>
<gene>
    <name evidence="2" type="ORF">mMyoMyo1_011752</name>
</gene>
<organism evidence="2 3">
    <name type="scientific">Myotis myotis</name>
    <name type="common">Greater mouse-eared bat</name>
    <name type="synonym">Vespertilio myotis</name>
    <dbReference type="NCBI Taxonomy" id="51298"/>
    <lineage>
        <taxon>Eukaryota</taxon>
        <taxon>Metazoa</taxon>
        <taxon>Chordata</taxon>
        <taxon>Craniata</taxon>
        <taxon>Vertebrata</taxon>
        <taxon>Euteleostomi</taxon>
        <taxon>Mammalia</taxon>
        <taxon>Eutheria</taxon>
        <taxon>Laurasiatheria</taxon>
        <taxon>Chiroptera</taxon>
        <taxon>Yangochiroptera</taxon>
        <taxon>Vespertilionidae</taxon>
        <taxon>Myotis</taxon>
    </lineage>
</organism>
<evidence type="ECO:0000256" key="1">
    <source>
        <dbReference type="SAM" id="Phobius"/>
    </source>
</evidence>
<keyword evidence="1" id="KW-0472">Membrane</keyword>
<name>A0A7J7XIL6_MYOMY</name>
<dbReference type="AlphaFoldDB" id="A0A7J7XIL6"/>
<reference evidence="2 3" key="1">
    <citation type="journal article" date="2020" name="Nature">
        <title>Six reference-quality genomes reveal evolution of bat adaptations.</title>
        <authorList>
            <person name="Jebb D."/>
            <person name="Huang Z."/>
            <person name="Pippel M."/>
            <person name="Hughes G.M."/>
            <person name="Lavrichenko K."/>
            <person name="Devanna P."/>
            <person name="Winkler S."/>
            <person name="Jermiin L.S."/>
            <person name="Skirmuntt E.C."/>
            <person name="Katzourakis A."/>
            <person name="Burkitt-Gray L."/>
            <person name="Ray D.A."/>
            <person name="Sullivan K.A.M."/>
            <person name="Roscito J.G."/>
            <person name="Kirilenko B.M."/>
            <person name="Davalos L.M."/>
            <person name="Corthals A.P."/>
            <person name="Power M.L."/>
            <person name="Jones G."/>
            <person name="Ransome R.D."/>
            <person name="Dechmann D.K.N."/>
            <person name="Locatelli A.G."/>
            <person name="Puechmaille S.J."/>
            <person name="Fedrigo O."/>
            <person name="Jarvis E.D."/>
            <person name="Hiller M."/>
            <person name="Vernes S.C."/>
            <person name="Myers E.W."/>
            <person name="Teeling E.C."/>
        </authorList>
    </citation>
    <scope>NUCLEOTIDE SEQUENCE [LARGE SCALE GENOMIC DNA]</scope>
    <source>
        <strain evidence="2">MMyoMyo1</strain>
        <tissue evidence="2">Flight muscle</tissue>
    </source>
</reference>
<proteinExistence type="predicted"/>
<dbReference type="Proteomes" id="UP000527355">
    <property type="component" value="Unassembled WGS sequence"/>
</dbReference>
<keyword evidence="1" id="KW-1133">Transmembrane helix</keyword>
<evidence type="ECO:0000313" key="2">
    <source>
        <dbReference type="EMBL" id="KAF6349196.1"/>
    </source>
</evidence>
<feature type="transmembrane region" description="Helical" evidence="1">
    <location>
        <begin position="20"/>
        <end position="47"/>
    </location>
</feature>
<protein>
    <submittedName>
        <fullName evidence="2">Uncharacterized protein</fullName>
    </submittedName>
</protein>
<evidence type="ECO:0000313" key="3">
    <source>
        <dbReference type="Proteomes" id="UP000527355"/>
    </source>
</evidence>
<sequence length="148" mass="16266">MAPAYIFSTLMAPAYILSTLMAPAYVISTLMAPAHILCILMGLTYLLSLRPSFIYLPAFSASQIGCLRVSYTSPLKLSSCSSWHGSVGWSILLYTRRWQVQFQVKAHAQVAGSVPGWGMCEGPINFSLSHQCPSLSQINKKYTIKLNS</sequence>
<comment type="caution">
    <text evidence="2">The sequence shown here is derived from an EMBL/GenBank/DDBJ whole genome shotgun (WGS) entry which is preliminary data.</text>
</comment>
<keyword evidence="1" id="KW-0812">Transmembrane</keyword>
<accession>A0A7J7XIL6</accession>